<accession>A0A317SI62</accession>
<dbReference type="OrthoDB" id="3068957at2759"/>
<reference evidence="2 3" key="1">
    <citation type="submission" date="2018-03" db="EMBL/GenBank/DDBJ databases">
        <title>Genomes of Pezizomycetes fungi and the evolution of truffles.</title>
        <authorList>
            <person name="Murat C."/>
            <person name="Payen T."/>
            <person name="Noel B."/>
            <person name="Kuo A."/>
            <person name="Martin F.M."/>
        </authorList>
    </citation>
    <scope>NUCLEOTIDE SEQUENCE [LARGE SCALE GENOMIC DNA]</scope>
    <source>
        <strain evidence="2">091103-1</strain>
    </source>
</reference>
<gene>
    <name evidence="2" type="ORF">C7212DRAFT_331360</name>
</gene>
<evidence type="ECO:0000313" key="3">
    <source>
        <dbReference type="Proteomes" id="UP000246991"/>
    </source>
</evidence>
<name>A0A317SI62_9PEZI</name>
<feature type="region of interest" description="Disordered" evidence="1">
    <location>
        <begin position="1"/>
        <end position="27"/>
    </location>
</feature>
<dbReference type="EMBL" id="PYWC01000068">
    <property type="protein sequence ID" value="PWW74082.1"/>
    <property type="molecule type" value="Genomic_DNA"/>
</dbReference>
<organism evidence="2 3">
    <name type="scientific">Tuber magnatum</name>
    <name type="common">white Piedmont truffle</name>
    <dbReference type="NCBI Taxonomy" id="42249"/>
    <lineage>
        <taxon>Eukaryota</taxon>
        <taxon>Fungi</taxon>
        <taxon>Dikarya</taxon>
        <taxon>Ascomycota</taxon>
        <taxon>Pezizomycotina</taxon>
        <taxon>Pezizomycetes</taxon>
        <taxon>Pezizales</taxon>
        <taxon>Tuberaceae</taxon>
        <taxon>Tuber</taxon>
    </lineage>
</organism>
<feature type="non-terminal residue" evidence="2">
    <location>
        <position position="100"/>
    </location>
</feature>
<keyword evidence="3" id="KW-1185">Reference proteome</keyword>
<dbReference type="Proteomes" id="UP000246991">
    <property type="component" value="Unassembled WGS sequence"/>
</dbReference>
<sequence>MPQSEPASSLYYQNPSEETVSGQTRSSQTNGFAACKAHCTAVSNINPCSAPRGSTGEYWEQARKQLEQEGYYLGGDVERLKRRLVDLVKFKENPTWKWIG</sequence>
<dbReference type="AlphaFoldDB" id="A0A317SI62"/>
<evidence type="ECO:0000256" key="1">
    <source>
        <dbReference type="SAM" id="MobiDB-lite"/>
    </source>
</evidence>
<evidence type="ECO:0000313" key="2">
    <source>
        <dbReference type="EMBL" id="PWW74082.1"/>
    </source>
</evidence>
<proteinExistence type="predicted"/>
<comment type="caution">
    <text evidence="2">The sequence shown here is derived from an EMBL/GenBank/DDBJ whole genome shotgun (WGS) entry which is preliminary data.</text>
</comment>
<protein>
    <submittedName>
        <fullName evidence="2">Uncharacterized protein</fullName>
    </submittedName>
</protein>